<dbReference type="EMBL" id="ML993581">
    <property type="protein sequence ID" value="KAF2172189.1"/>
    <property type="molecule type" value="Genomic_DNA"/>
</dbReference>
<organism evidence="2 3">
    <name type="scientific">Zasmidium cellare ATCC 36951</name>
    <dbReference type="NCBI Taxonomy" id="1080233"/>
    <lineage>
        <taxon>Eukaryota</taxon>
        <taxon>Fungi</taxon>
        <taxon>Dikarya</taxon>
        <taxon>Ascomycota</taxon>
        <taxon>Pezizomycotina</taxon>
        <taxon>Dothideomycetes</taxon>
        <taxon>Dothideomycetidae</taxon>
        <taxon>Mycosphaerellales</taxon>
        <taxon>Mycosphaerellaceae</taxon>
        <taxon>Zasmidium</taxon>
    </lineage>
</organism>
<evidence type="ECO:0000313" key="2">
    <source>
        <dbReference type="EMBL" id="KAF2172189.1"/>
    </source>
</evidence>
<reference evidence="2" key="1">
    <citation type="journal article" date="2020" name="Stud. Mycol.">
        <title>101 Dothideomycetes genomes: a test case for predicting lifestyles and emergence of pathogens.</title>
        <authorList>
            <person name="Haridas S."/>
            <person name="Albert R."/>
            <person name="Binder M."/>
            <person name="Bloem J."/>
            <person name="Labutti K."/>
            <person name="Salamov A."/>
            <person name="Andreopoulos B."/>
            <person name="Baker S."/>
            <person name="Barry K."/>
            <person name="Bills G."/>
            <person name="Bluhm B."/>
            <person name="Cannon C."/>
            <person name="Castanera R."/>
            <person name="Culley D."/>
            <person name="Daum C."/>
            <person name="Ezra D."/>
            <person name="Gonzalez J."/>
            <person name="Henrissat B."/>
            <person name="Kuo A."/>
            <person name="Liang C."/>
            <person name="Lipzen A."/>
            <person name="Lutzoni F."/>
            <person name="Magnuson J."/>
            <person name="Mondo S."/>
            <person name="Nolan M."/>
            <person name="Ohm R."/>
            <person name="Pangilinan J."/>
            <person name="Park H.-J."/>
            <person name="Ramirez L."/>
            <person name="Alfaro M."/>
            <person name="Sun H."/>
            <person name="Tritt A."/>
            <person name="Yoshinaga Y."/>
            <person name="Zwiers L.-H."/>
            <person name="Turgeon B."/>
            <person name="Goodwin S."/>
            <person name="Spatafora J."/>
            <person name="Crous P."/>
            <person name="Grigoriev I."/>
        </authorList>
    </citation>
    <scope>NUCLEOTIDE SEQUENCE</scope>
    <source>
        <strain evidence="2">ATCC 36951</strain>
    </source>
</reference>
<gene>
    <name evidence="2" type="ORF">M409DRAFT_49921</name>
</gene>
<proteinExistence type="predicted"/>
<feature type="compositionally biased region" description="Polar residues" evidence="1">
    <location>
        <begin position="220"/>
        <end position="241"/>
    </location>
</feature>
<dbReference type="Proteomes" id="UP000799537">
    <property type="component" value="Unassembled WGS sequence"/>
</dbReference>
<dbReference type="RefSeq" id="XP_033673078.1">
    <property type="nucleotide sequence ID" value="XM_033811388.1"/>
</dbReference>
<sequence length="253" mass="27606">MPCSPRLLMSLLVPWSYPEELAFSSFRGVLTGGGCIQPWSIHHIPTISPPSLAFESRMNSTLHTMPFLNADDHILHQDSLALEGSTTYWTDMETHQHHQALLDPSYLDPETVMHASEALMRLSEQDLNIEPTLRSLHVDDTATANYAASNNDFNPPEIDYATHAGPGHVDANDVQQHQLPPREPWDAAKIRLWREQFGLANVHAGRWSGTGAGTAEGSGHRSTGSRARKTSTVSKAGSASTGGVARRALSKVA</sequence>
<evidence type="ECO:0000256" key="1">
    <source>
        <dbReference type="SAM" id="MobiDB-lite"/>
    </source>
</evidence>
<feature type="region of interest" description="Disordered" evidence="1">
    <location>
        <begin position="205"/>
        <end position="253"/>
    </location>
</feature>
<evidence type="ECO:0000313" key="3">
    <source>
        <dbReference type="Proteomes" id="UP000799537"/>
    </source>
</evidence>
<dbReference type="AlphaFoldDB" id="A0A6A6D266"/>
<accession>A0A6A6D266</accession>
<protein>
    <submittedName>
        <fullName evidence="2">Uncharacterized protein</fullName>
    </submittedName>
</protein>
<keyword evidence="3" id="KW-1185">Reference proteome</keyword>
<name>A0A6A6D266_ZASCE</name>
<dbReference type="GeneID" id="54564660"/>